<dbReference type="KEGG" id="ccro:CMC5_040420"/>
<keyword evidence="2" id="KW-0547">Nucleotide-binding</keyword>
<organism evidence="7 8">
    <name type="scientific">Chondromyces crocatus</name>
    <dbReference type="NCBI Taxonomy" id="52"/>
    <lineage>
        <taxon>Bacteria</taxon>
        <taxon>Pseudomonadati</taxon>
        <taxon>Myxococcota</taxon>
        <taxon>Polyangia</taxon>
        <taxon>Polyangiales</taxon>
        <taxon>Polyangiaceae</taxon>
        <taxon>Chondromyces</taxon>
    </lineage>
</organism>
<dbReference type="PANTHER" id="PTHR43289:SF34">
    <property type="entry name" value="SERINE_THREONINE-PROTEIN KINASE YBDM-RELATED"/>
    <property type="match status" value="1"/>
</dbReference>
<gene>
    <name evidence="7" type="ORF">CMC5_040420</name>
</gene>
<dbReference type="AlphaFoldDB" id="A0A0K1EG91"/>
<dbReference type="PANTHER" id="PTHR43289">
    <property type="entry name" value="MITOGEN-ACTIVATED PROTEIN KINASE KINASE KINASE 20-RELATED"/>
    <property type="match status" value="1"/>
</dbReference>
<evidence type="ECO:0000313" key="8">
    <source>
        <dbReference type="Proteomes" id="UP000067626"/>
    </source>
</evidence>
<keyword evidence="4" id="KW-0067">ATP-binding</keyword>
<dbReference type="SUPFAM" id="SSF56112">
    <property type="entry name" value="Protein kinase-like (PK-like)"/>
    <property type="match status" value="1"/>
</dbReference>
<evidence type="ECO:0000256" key="4">
    <source>
        <dbReference type="ARBA" id="ARBA00022840"/>
    </source>
</evidence>
<proteinExistence type="predicted"/>
<feature type="domain" description="Protein kinase" evidence="6">
    <location>
        <begin position="28"/>
        <end position="295"/>
    </location>
</feature>
<keyword evidence="3" id="KW-0418">Kinase</keyword>
<name>A0A0K1EG91_CHOCO</name>
<dbReference type="Proteomes" id="UP000067626">
    <property type="component" value="Chromosome"/>
</dbReference>
<feature type="region of interest" description="Disordered" evidence="5">
    <location>
        <begin position="305"/>
        <end position="324"/>
    </location>
</feature>
<feature type="compositionally biased region" description="Basic residues" evidence="5">
    <location>
        <begin position="313"/>
        <end position="324"/>
    </location>
</feature>
<accession>A0A0K1EG91</accession>
<dbReference type="Gene3D" id="3.30.200.20">
    <property type="entry name" value="Phosphorylase Kinase, domain 1"/>
    <property type="match status" value="1"/>
</dbReference>
<keyword evidence="8" id="KW-1185">Reference proteome</keyword>
<evidence type="ECO:0000256" key="3">
    <source>
        <dbReference type="ARBA" id="ARBA00022777"/>
    </source>
</evidence>
<evidence type="ECO:0000256" key="5">
    <source>
        <dbReference type="SAM" id="MobiDB-lite"/>
    </source>
</evidence>
<dbReference type="Gene3D" id="1.10.510.10">
    <property type="entry name" value="Transferase(Phosphotransferase) domain 1"/>
    <property type="match status" value="1"/>
</dbReference>
<evidence type="ECO:0000256" key="2">
    <source>
        <dbReference type="ARBA" id="ARBA00022741"/>
    </source>
</evidence>
<dbReference type="InterPro" id="IPR011009">
    <property type="entry name" value="Kinase-like_dom_sf"/>
</dbReference>
<dbReference type="STRING" id="52.CMC5_040420"/>
<evidence type="ECO:0000313" key="7">
    <source>
        <dbReference type="EMBL" id="AKT39891.1"/>
    </source>
</evidence>
<dbReference type="CDD" id="cd14014">
    <property type="entry name" value="STKc_PknB_like"/>
    <property type="match status" value="1"/>
</dbReference>
<evidence type="ECO:0000259" key="6">
    <source>
        <dbReference type="PROSITE" id="PS50011"/>
    </source>
</evidence>
<dbReference type="GO" id="GO:0005524">
    <property type="term" value="F:ATP binding"/>
    <property type="evidence" value="ECO:0007669"/>
    <property type="project" value="UniProtKB-KW"/>
</dbReference>
<reference evidence="7 8" key="1">
    <citation type="submission" date="2015-07" db="EMBL/GenBank/DDBJ databases">
        <title>Genome analysis of myxobacterium Chondromyces crocatus Cm c5 reveals a high potential for natural compound synthesis and the genetic basis for the loss of fruiting body formation.</title>
        <authorList>
            <person name="Zaburannyi N."/>
            <person name="Bunk B."/>
            <person name="Maier J."/>
            <person name="Overmann J."/>
            <person name="Mueller R."/>
        </authorList>
    </citation>
    <scope>NUCLEOTIDE SEQUENCE [LARGE SCALE GENOMIC DNA]</scope>
    <source>
        <strain evidence="7 8">Cm c5</strain>
    </source>
</reference>
<dbReference type="EMBL" id="CP012159">
    <property type="protein sequence ID" value="AKT39891.1"/>
    <property type="molecule type" value="Genomic_DNA"/>
</dbReference>
<dbReference type="Pfam" id="PF00069">
    <property type="entry name" value="Pkinase"/>
    <property type="match status" value="1"/>
</dbReference>
<protein>
    <recommendedName>
        <fullName evidence="6">Protein kinase domain-containing protein</fullName>
    </recommendedName>
</protein>
<evidence type="ECO:0000256" key="1">
    <source>
        <dbReference type="ARBA" id="ARBA00022679"/>
    </source>
</evidence>
<dbReference type="GO" id="GO:0004674">
    <property type="term" value="F:protein serine/threonine kinase activity"/>
    <property type="evidence" value="ECO:0007669"/>
    <property type="project" value="TreeGrafter"/>
</dbReference>
<sequence length="324" mass="35580">MVRHGTQGRAVDFNHPYEGLIGTAVGGIFVERLLAEGGMGAVYAARDVETDAPVALKVLHREHAGDRGIRNRFAREVRFARRIDHPNVCPALADGHLDDGRPFYLMPLYQGVTLGEEVRRHGPMSLERMFAVADQILAGLAAMHAANVVHRDLQPDNVLLVQAEGGLSIKLIDLGFAHEPGVDTGDGHMPDSPGDLVGTLRFMSPEQALRSRAITERSDLFAVGLLLWFALTGDLPFRGSTDVDMLVSIVRSSPIPLRRRRPDASRELEAILARALAKHPDARFESATEMRSALADVAERARATHSRSACRLQRPHARRTLRTP</sequence>
<dbReference type="PROSITE" id="PS50011">
    <property type="entry name" value="PROTEIN_KINASE_DOM"/>
    <property type="match status" value="1"/>
</dbReference>
<keyword evidence="1" id="KW-0808">Transferase</keyword>
<dbReference type="InterPro" id="IPR000719">
    <property type="entry name" value="Prot_kinase_dom"/>
</dbReference>